<dbReference type="InterPro" id="IPR003819">
    <property type="entry name" value="TauD/TfdA-like"/>
</dbReference>
<dbReference type="Proteomes" id="UP000176944">
    <property type="component" value="Chromosome"/>
</dbReference>
<evidence type="ECO:0000259" key="8">
    <source>
        <dbReference type="Pfam" id="PF02668"/>
    </source>
</evidence>
<evidence type="ECO:0000256" key="4">
    <source>
        <dbReference type="ARBA" id="ARBA00022723"/>
    </source>
</evidence>
<evidence type="ECO:0000256" key="5">
    <source>
        <dbReference type="ARBA" id="ARBA00022964"/>
    </source>
</evidence>
<keyword evidence="5 9" id="KW-0223">Dioxygenase</keyword>
<dbReference type="SUPFAM" id="SSF51197">
    <property type="entry name" value="Clavaminate synthase-like"/>
    <property type="match status" value="1"/>
</dbReference>
<comment type="similarity">
    <text evidence="3">Belongs to the gamma-BBH/TMLD family.</text>
</comment>
<organism evidence="9 10">
    <name type="scientific">Moorena producens (strain JHB)</name>
    <dbReference type="NCBI Taxonomy" id="1454205"/>
    <lineage>
        <taxon>Bacteria</taxon>
        <taxon>Bacillati</taxon>
        <taxon>Cyanobacteriota</taxon>
        <taxon>Cyanophyceae</taxon>
        <taxon>Coleofasciculales</taxon>
        <taxon>Coleofasciculaceae</taxon>
        <taxon>Moorena</taxon>
    </lineage>
</organism>
<name>A0A1D9GAZ3_MOOP1</name>
<dbReference type="GO" id="GO:0051213">
    <property type="term" value="F:dioxygenase activity"/>
    <property type="evidence" value="ECO:0007669"/>
    <property type="project" value="UniProtKB-KW"/>
</dbReference>
<evidence type="ECO:0000313" key="10">
    <source>
        <dbReference type="Proteomes" id="UP000176944"/>
    </source>
</evidence>
<evidence type="ECO:0000256" key="1">
    <source>
        <dbReference type="ARBA" id="ARBA00001954"/>
    </source>
</evidence>
<evidence type="ECO:0000313" key="9">
    <source>
        <dbReference type="EMBL" id="AOY84550.2"/>
    </source>
</evidence>
<proteinExistence type="inferred from homology"/>
<feature type="domain" description="TauD/TfdA-like" evidence="8">
    <location>
        <begin position="131"/>
        <end position="368"/>
    </location>
</feature>
<comment type="cofactor">
    <cofactor evidence="2">
        <name>L-ascorbate</name>
        <dbReference type="ChEBI" id="CHEBI:38290"/>
    </cofactor>
</comment>
<dbReference type="InterPro" id="IPR050411">
    <property type="entry name" value="AlphaKG_dependent_hydroxylases"/>
</dbReference>
<evidence type="ECO:0000256" key="2">
    <source>
        <dbReference type="ARBA" id="ARBA00001961"/>
    </source>
</evidence>
<accession>A0A1D9GAZ3</accession>
<evidence type="ECO:0000256" key="7">
    <source>
        <dbReference type="ARBA" id="ARBA00023004"/>
    </source>
</evidence>
<dbReference type="EMBL" id="CP017708">
    <property type="protein sequence ID" value="AOY84550.2"/>
    <property type="molecule type" value="Genomic_DNA"/>
</dbReference>
<dbReference type="GO" id="GO:0045329">
    <property type="term" value="P:carnitine biosynthetic process"/>
    <property type="evidence" value="ECO:0007669"/>
    <property type="project" value="TreeGrafter"/>
</dbReference>
<comment type="cofactor">
    <cofactor evidence="1">
        <name>Fe(2+)</name>
        <dbReference type="ChEBI" id="CHEBI:29033"/>
    </cofactor>
</comment>
<dbReference type="Pfam" id="PF02668">
    <property type="entry name" value="TauD"/>
    <property type="match status" value="1"/>
</dbReference>
<evidence type="ECO:0000256" key="6">
    <source>
        <dbReference type="ARBA" id="ARBA00023002"/>
    </source>
</evidence>
<gene>
    <name evidence="9" type="ORF">BJP36_07140</name>
</gene>
<keyword evidence="7" id="KW-0408">Iron</keyword>
<keyword evidence="6" id="KW-0560">Oxidoreductase</keyword>
<dbReference type="PANTHER" id="PTHR10696">
    <property type="entry name" value="GAMMA-BUTYROBETAINE HYDROXYLASE-RELATED"/>
    <property type="match status" value="1"/>
</dbReference>
<dbReference type="Gene3D" id="3.30.2020.30">
    <property type="match status" value="1"/>
</dbReference>
<dbReference type="InterPro" id="IPR038492">
    <property type="entry name" value="GBBH-like_N_sf"/>
</dbReference>
<keyword evidence="4" id="KW-0479">Metal-binding</keyword>
<dbReference type="AlphaFoldDB" id="A0A1D9GAZ3"/>
<reference evidence="10" key="1">
    <citation type="submission" date="2016-10" db="EMBL/GenBank/DDBJ databases">
        <title>Comparative genomics uncovers the prolific and rare metabolic potential of the cyanobacterial genus Moorea.</title>
        <authorList>
            <person name="Leao T."/>
            <person name="Castelao G."/>
            <person name="Korobeynikov A."/>
            <person name="Monroe E.A."/>
            <person name="Podell S."/>
            <person name="Glukhov E."/>
            <person name="Allen E."/>
            <person name="Gerwick W.H."/>
            <person name="Gerwick L."/>
        </authorList>
    </citation>
    <scope>NUCLEOTIDE SEQUENCE [LARGE SCALE GENOMIC DNA]</scope>
    <source>
        <strain evidence="10">JHB</strain>
    </source>
</reference>
<dbReference type="Gene3D" id="3.60.130.10">
    <property type="entry name" value="Clavaminate synthase-like"/>
    <property type="match status" value="1"/>
</dbReference>
<dbReference type="GO" id="GO:0046872">
    <property type="term" value="F:metal ion binding"/>
    <property type="evidence" value="ECO:0007669"/>
    <property type="project" value="UniProtKB-KW"/>
</dbReference>
<dbReference type="InterPro" id="IPR042098">
    <property type="entry name" value="TauD-like_sf"/>
</dbReference>
<evidence type="ECO:0000256" key="3">
    <source>
        <dbReference type="ARBA" id="ARBA00008654"/>
    </source>
</evidence>
<dbReference type="PANTHER" id="PTHR10696:SF51">
    <property type="entry name" value="TRIMETHYLLYSINE DIOXYGENASE, MITOCHONDRIAL"/>
    <property type="match status" value="1"/>
</dbReference>
<sequence>MLVLGIKLEGTEKQMLKLDYKELIQSDRFLTLGGKRFHYIWLYDHCLCPRCYHPSSFQKINDLSDRLELPKPKSVQFQDEKLIIDWDEDPPHRSIFPRSWLLSRAYDPKPEPSLSPREKQLWDKAWLDANPPEWCEYGNCSFEFWMNQLSTLGFTLLRKMPWEKLETFVSSIGPIYYLAQYGRYSTVKAIPNGQDLSLSAAGNALSPHTDITFLPTPPIVQLLYCVENQASGGESTVVDGFRVAHDFRQDHPQYFEILTQTPVTFWQLYQDWDYYVSQTKPIIKLNDSEEVTNIFFSHKNLGLDLPFEQMESFYEAYYGFFRYLKKPAYEYCFRMQAGDCLLVHNFRIMHGRKAFDASSGSRHLETAYMDWNYFAGRQDFYQVKEMF</sequence>
<protein>
    <submittedName>
        <fullName evidence="9">TauD/TfdA family dioxygenase</fullName>
    </submittedName>
</protein>